<keyword evidence="6" id="KW-0106">Calcium</keyword>
<dbReference type="CDD" id="cd21670">
    <property type="entry name" value="SMP_ESyt"/>
    <property type="match status" value="1"/>
</dbReference>
<keyword evidence="2" id="KW-0813">Transport</keyword>
<feature type="domain" description="SMP-LTD" evidence="12">
    <location>
        <begin position="82"/>
        <end position="262"/>
    </location>
</feature>
<sequence>MGLSLSNHGCACPSMPKGSPNRQNSDFDEKIEQIVEAQVTQLSATSSRSQLSRINLRSTTQEYNNDMSHGLLERAEEGPSAAGDDLKWLHWLLGQHWPYLKKSMEKVIKKELEPIIQEALPKPLNKISFQDIDFGDVMPNFSDIHPVFDIQNDFKGVSLEMGVTWHCAGKIVMVLDPVRIGLDNISLEGTVLLKLRPILDRLPIIGGMQITMLSPPQVQWNFTGGLALGLQMDVVTRTLRKVVADILSDLLVVPNQIFVHWLEGHAIDIDMDILEFPEPEIVMRLCVCGVEGLDLDSYAHSCGWGCYTAQLSSYVMLQLGARNCQTPAIRSSESEGWFDLLVYTGDQHVNVEVFSQDITYQDVHLGIVEGLTVQNLVQQPEWKWPLSQRTDRGSEDKAMKVELSAKFFHLSPTSEFVPTGKGNADTQAFLFVHLRSCRGIKDDFCEGARIRFKVGDEEVLGKSSYYHPMVDDTAIATPTQKMVEHLWETSDLPEKEMMKLIVEMTGLSPEEVSSIVHSRPTFTMRWGQFVAIGVKD</sequence>
<evidence type="ECO:0000313" key="14">
    <source>
        <dbReference type="EMBL" id="CAL1148624.1"/>
    </source>
</evidence>
<evidence type="ECO:0000313" key="16">
    <source>
        <dbReference type="Proteomes" id="UP001152797"/>
    </source>
</evidence>
<evidence type="ECO:0000259" key="12">
    <source>
        <dbReference type="PROSITE" id="PS51847"/>
    </source>
</evidence>
<dbReference type="Pfam" id="PF17047">
    <property type="entry name" value="SMP_LBD"/>
    <property type="match status" value="1"/>
</dbReference>
<protein>
    <submittedName>
        <fullName evidence="15">Extended synaptotagmin-3 (E-Syt3)</fullName>
    </submittedName>
</protein>
<dbReference type="GO" id="GO:0008289">
    <property type="term" value="F:lipid binding"/>
    <property type="evidence" value="ECO:0007669"/>
    <property type="project" value="UniProtKB-KW"/>
</dbReference>
<evidence type="ECO:0000313" key="13">
    <source>
        <dbReference type="EMBL" id="CAI3995249.1"/>
    </source>
</evidence>
<dbReference type="InterPro" id="IPR031468">
    <property type="entry name" value="SMP_LBD"/>
</dbReference>
<dbReference type="Proteomes" id="UP001152797">
    <property type="component" value="Unassembled WGS sequence"/>
</dbReference>
<comment type="caution">
    <text evidence="13">The sequence shown here is derived from an EMBL/GenBank/DDBJ whole genome shotgun (WGS) entry which is preliminary data.</text>
</comment>
<accession>A0A9P1CN53</accession>
<evidence type="ECO:0000256" key="2">
    <source>
        <dbReference type="ARBA" id="ARBA00022448"/>
    </source>
</evidence>
<evidence type="ECO:0000256" key="7">
    <source>
        <dbReference type="ARBA" id="ARBA00022989"/>
    </source>
</evidence>
<dbReference type="PROSITE" id="PS51847">
    <property type="entry name" value="SMP"/>
    <property type="match status" value="1"/>
</dbReference>
<gene>
    <name evidence="13" type="ORF">C1SCF055_LOCUS21836</name>
</gene>
<evidence type="ECO:0000256" key="4">
    <source>
        <dbReference type="ARBA" id="ARBA00022723"/>
    </source>
</evidence>
<evidence type="ECO:0000313" key="15">
    <source>
        <dbReference type="EMBL" id="CAL4782561.1"/>
    </source>
</evidence>
<dbReference type="AlphaFoldDB" id="A0A9P1CN53"/>
<dbReference type="PANTHER" id="PTHR45761:SF1">
    <property type="entry name" value="EXTENDED SYNAPTOTAGMIN-LIKE PROTEIN 2, ISOFORM C"/>
    <property type="match status" value="1"/>
</dbReference>
<evidence type="ECO:0000256" key="9">
    <source>
        <dbReference type="ARBA" id="ARBA00023121"/>
    </source>
</evidence>
<keyword evidence="8" id="KW-0445">Lipid transport</keyword>
<organism evidence="13">
    <name type="scientific">Cladocopium goreaui</name>
    <dbReference type="NCBI Taxonomy" id="2562237"/>
    <lineage>
        <taxon>Eukaryota</taxon>
        <taxon>Sar</taxon>
        <taxon>Alveolata</taxon>
        <taxon>Dinophyceae</taxon>
        <taxon>Suessiales</taxon>
        <taxon>Symbiodiniaceae</taxon>
        <taxon>Cladocopium</taxon>
    </lineage>
</organism>
<dbReference type="PANTHER" id="PTHR45761">
    <property type="entry name" value="EXTENDED SYNAPTOTAGMIN-LIKE PROTEIN 2, ISOFORM C"/>
    <property type="match status" value="1"/>
</dbReference>
<dbReference type="InterPro" id="IPR039010">
    <property type="entry name" value="Synaptotagmin_SMP"/>
</dbReference>
<name>A0A9P1CN53_9DINO</name>
<evidence type="ECO:0000256" key="6">
    <source>
        <dbReference type="ARBA" id="ARBA00022837"/>
    </source>
</evidence>
<dbReference type="EMBL" id="CAMXCT010002051">
    <property type="protein sequence ID" value="CAI3995249.1"/>
    <property type="molecule type" value="Genomic_DNA"/>
</dbReference>
<reference evidence="14" key="2">
    <citation type="submission" date="2024-04" db="EMBL/GenBank/DDBJ databases">
        <authorList>
            <person name="Chen Y."/>
            <person name="Shah S."/>
            <person name="Dougan E. K."/>
            <person name="Thang M."/>
            <person name="Chan C."/>
        </authorList>
    </citation>
    <scope>NUCLEOTIDE SEQUENCE [LARGE SCALE GENOMIC DNA]</scope>
</reference>
<dbReference type="EMBL" id="CAMXCT020002051">
    <property type="protein sequence ID" value="CAL1148624.1"/>
    <property type="molecule type" value="Genomic_DNA"/>
</dbReference>
<feature type="non-terminal residue" evidence="13">
    <location>
        <position position="536"/>
    </location>
</feature>
<dbReference type="GO" id="GO:0046872">
    <property type="term" value="F:metal ion binding"/>
    <property type="evidence" value="ECO:0007669"/>
    <property type="project" value="UniProtKB-KW"/>
</dbReference>
<evidence type="ECO:0000256" key="5">
    <source>
        <dbReference type="ARBA" id="ARBA00022737"/>
    </source>
</evidence>
<dbReference type="GO" id="GO:0016020">
    <property type="term" value="C:membrane"/>
    <property type="evidence" value="ECO:0007669"/>
    <property type="project" value="UniProtKB-SubCell"/>
</dbReference>
<evidence type="ECO:0000256" key="3">
    <source>
        <dbReference type="ARBA" id="ARBA00022692"/>
    </source>
</evidence>
<evidence type="ECO:0000256" key="1">
    <source>
        <dbReference type="ARBA" id="ARBA00004370"/>
    </source>
</evidence>
<reference evidence="13" key="1">
    <citation type="submission" date="2022-10" db="EMBL/GenBank/DDBJ databases">
        <authorList>
            <person name="Chen Y."/>
            <person name="Dougan E. K."/>
            <person name="Chan C."/>
            <person name="Rhodes N."/>
            <person name="Thang M."/>
        </authorList>
    </citation>
    <scope>NUCLEOTIDE SEQUENCE</scope>
</reference>
<keyword evidence="10" id="KW-0472">Membrane</keyword>
<evidence type="ECO:0000256" key="11">
    <source>
        <dbReference type="SAM" id="MobiDB-lite"/>
    </source>
</evidence>
<keyword evidence="7" id="KW-1133">Transmembrane helix</keyword>
<comment type="subcellular location">
    <subcellularLocation>
        <location evidence="1">Membrane</location>
    </subcellularLocation>
</comment>
<dbReference type="GO" id="GO:0006869">
    <property type="term" value="P:lipid transport"/>
    <property type="evidence" value="ECO:0007669"/>
    <property type="project" value="UniProtKB-KW"/>
</dbReference>
<evidence type="ECO:0000256" key="8">
    <source>
        <dbReference type="ARBA" id="ARBA00023055"/>
    </source>
</evidence>
<keyword evidence="16" id="KW-1185">Reference proteome</keyword>
<dbReference type="InterPro" id="IPR051634">
    <property type="entry name" value="Extended_Synaptotagmin"/>
</dbReference>
<keyword evidence="5" id="KW-0677">Repeat</keyword>
<keyword evidence="4" id="KW-0479">Metal-binding</keyword>
<proteinExistence type="predicted"/>
<evidence type="ECO:0000256" key="10">
    <source>
        <dbReference type="ARBA" id="ARBA00023136"/>
    </source>
</evidence>
<keyword evidence="9" id="KW-0446">Lipid-binding</keyword>
<feature type="region of interest" description="Disordered" evidence="11">
    <location>
        <begin position="1"/>
        <end position="25"/>
    </location>
</feature>
<dbReference type="EMBL" id="CAMXCT030002051">
    <property type="protein sequence ID" value="CAL4782561.1"/>
    <property type="molecule type" value="Genomic_DNA"/>
</dbReference>
<keyword evidence="3" id="KW-0812">Transmembrane</keyword>
<dbReference type="OrthoDB" id="437666at2759"/>